<gene>
    <name evidence="4" type="ORF">A9R00_10990</name>
</gene>
<dbReference type="Pfam" id="PF04773">
    <property type="entry name" value="FecR"/>
    <property type="match status" value="1"/>
</dbReference>
<evidence type="ECO:0000256" key="2">
    <source>
        <dbReference type="SAM" id="SignalP"/>
    </source>
</evidence>
<reference evidence="5" key="1">
    <citation type="journal article" date="2017" name="Proc. Natl. Acad. Sci. U.S.A.">
        <title>Simulation of Deepwater Horizon oil plume reveals substrate specialization within a complex community of hydrocarbon degraders.</title>
        <authorList>
            <person name="Hu P."/>
            <person name="Dubinsky E.A."/>
            <person name="Probst A.J."/>
            <person name="Wang J."/>
            <person name="Sieber C.M.K."/>
            <person name="Tom L.M."/>
            <person name="Gardinali P."/>
            <person name="Banfield J.F."/>
            <person name="Atlas R.M."/>
            <person name="Andersen G.L."/>
        </authorList>
    </citation>
    <scope>NUCLEOTIDE SEQUENCE [LARGE SCALE GENOMIC DNA]</scope>
</reference>
<evidence type="ECO:0000313" key="5">
    <source>
        <dbReference type="Proteomes" id="UP000227088"/>
    </source>
</evidence>
<comment type="caution">
    <text evidence="4">The sequence shown here is derived from an EMBL/GenBank/DDBJ whole genome shotgun (WGS) entry which is preliminary data.</text>
</comment>
<dbReference type="Proteomes" id="UP000227088">
    <property type="component" value="Unassembled WGS sequence"/>
</dbReference>
<accession>A0A1Y5HS19</accession>
<feature type="chain" id="PRO_5012802768" description="FecR protein domain-containing protein" evidence="2">
    <location>
        <begin position="23"/>
        <end position="582"/>
    </location>
</feature>
<dbReference type="PANTHER" id="PTHR38731">
    <property type="entry name" value="LIPL45-RELATED LIPOPROTEIN-RELATED"/>
    <property type="match status" value="1"/>
</dbReference>
<feature type="signal peptide" evidence="2">
    <location>
        <begin position="1"/>
        <end position="22"/>
    </location>
</feature>
<evidence type="ECO:0000259" key="3">
    <source>
        <dbReference type="Pfam" id="PF04773"/>
    </source>
</evidence>
<organism evidence="4 5">
    <name type="scientific">Oleispira antarctica</name>
    <dbReference type="NCBI Taxonomy" id="188908"/>
    <lineage>
        <taxon>Bacteria</taxon>
        <taxon>Pseudomonadati</taxon>
        <taxon>Pseudomonadota</taxon>
        <taxon>Gammaproteobacteria</taxon>
        <taxon>Oceanospirillales</taxon>
        <taxon>Oceanospirillaceae</taxon>
        <taxon>Oleispira</taxon>
    </lineage>
</organism>
<evidence type="ECO:0000256" key="1">
    <source>
        <dbReference type="SAM" id="MobiDB-lite"/>
    </source>
</evidence>
<dbReference type="EMBL" id="MABE01000630">
    <property type="protein sequence ID" value="OUS37595.1"/>
    <property type="molecule type" value="Genomic_DNA"/>
</dbReference>
<dbReference type="PANTHER" id="PTHR38731:SF1">
    <property type="entry name" value="FECR PROTEIN DOMAIN-CONTAINING PROTEIN"/>
    <property type="match status" value="1"/>
</dbReference>
<dbReference type="AlphaFoldDB" id="A0A1Y5HS19"/>
<feature type="domain" description="FecR protein" evidence="3">
    <location>
        <begin position="60"/>
        <end position="161"/>
    </location>
</feature>
<evidence type="ECO:0000313" key="4">
    <source>
        <dbReference type="EMBL" id="OUS37595.1"/>
    </source>
</evidence>
<feature type="region of interest" description="Disordered" evidence="1">
    <location>
        <begin position="192"/>
        <end position="267"/>
    </location>
</feature>
<protein>
    <recommendedName>
        <fullName evidence="3">FecR protein domain-containing protein</fullName>
    </recommendedName>
</protein>
<name>A0A1Y5HS19_OLEAN</name>
<dbReference type="InterPro" id="IPR006860">
    <property type="entry name" value="FecR"/>
</dbReference>
<sequence length="582" mass="62725">MKFFQSFKYLLVIVCLCQNTFAADIAGRVIMARGDVHAISDNGESRKLKRRDSIFSHEIIKTGSASRIQIRFIDNALLALKENSELNIKAYVYNEANEKDNQVLMELVTGGFRTLTGKIGKGNKEAYKVDTPVASIGIRGTLYDVQIAVDKIYAGVWKGGIALNTEQGDFDLGMNANFDFAEISSSGDFTGLLVPPEALTSPSATGQNDDDSEGKQGFDSDNTQEDSSENEDTSGTSSDPGLALGDGDNKNIPSPFDKDTAPDQNIVQDSDSFTQDTIEEGESLQDADDLLLPTEGYSPDIRLSPEEFTQLASNPKVAFLIGNGAQDIGVSLNTDGTGDSFFLSPTVLADGTSGYETIRRASASEKDFSNIIPWSDQVSWGIWQGTEATPIERYTRFDNDQFFEPLASDLFYMEFSPASTLEMSNGLTEGLFTFSTSSASLIGTGQTDFIASASNGGQITHLAAQFDLSVSSRSYSLNNIYLDIEVDIDNDMSADQTWNVSAANGQVDSSNITIDTLQGFLTDVQTEQQIQVNGTLNGFLLSPKAGTTVIDTFAGGFELSTIDGVEHVGGVIILQSGQVIPQ</sequence>
<proteinExistence type="predicted"/>
<feature type="compositionally biased region" description="Acidic residues" evidence="1">
    <location>
        <begin position="222"/>
        <end position="232"/>
    </location>
</feature>
<keyword evidence="2" id="KW-0732">Signal</keyword>